<dbReference type="AlphaFoldDB" id="A0A7U9PXL5"/>
<dbReference type="Proteomes" id="UP000253922">
    <property type="component" value="Unassembled WGS sequence"/>
</dbReference>
<dbReference type="Pfam" id="PF15428">
    <property type="entry name" value="Imm26"/>
    <property type="match status" value="1"/>
</dbReference>
<dbReference type="RefSeq" id="WP_062196644.1">
    <property type="nucleotide sequence ID" value="NZ_DF967970.1"/>
</dbReference>
<organism evidence="2 3">
    <name type="scientific">Anaerolinea thermolimosa</name>
    <dbReference type="NCBI Taxonomy" id="229919"/>
    <lineage>
        <taxon>Bacteria</taxon>
        <taxon>Bacillati</taxon>
        <taxon>Chloroflexota</taxon>
        <taxon>Anaerolineae</taxon>
        <taxon>Anaerolineales</taxon>
        <taxon>Anaerolineaceae</taxon>
        <taxon>Anaerolinea</taxon>
    </lineage>
</organism>
<reference evidence="3" key="2">
    <citation type="submission" date="2015-07" db="EMBL/GenBank/DDBJ databases">
        <title>Draft Genome Sequences of Anaerolinea thermolimosa IMO-1, Bellilinea caldifistulae GOMI-1, Leptolinea tardivitalis YMTK-2, Levilinea saccharolytica KIBI-1,Longilinea arvoryzae KOME-1, Previously Described as Members of the Anaerolineaceae (Chloroflexi).</title>
        <authorList>
            <person name="Sekiguchi Y."/>
            <person name="Ohashi A."/>
            <person name="Matsuura N."/>
            <person name="Tourlousse M.D."/>
        </authorList>
    </citation>
    <scope>NUCLEOTIDE SEQUENCE [LARGE SCALE GENOMIC DNA]</scope>
    <source>
        <strain evidence="3">IMO-1</strain>
    </source>
</reference>
<sequence>MKTNKMQTEHIKYSEGQWFAIPLNNGGYALGIIVRGSYKTKGGLGYFFGPRYEDIPDGNETWHKKPSDAILMAWFGDLGIITGRWPLISTTRSFNRHEWSVPGFRSIDPVYPAKGWLIEYNTQSNKMEMIRRTYRDAVELPGLP</sequence>
<proteinExistence type="predicted"/>
<evidence type="ECO:0000313" key="3">
    <source>
        <dbReference type="Proteomes" id="UP000253922"/>
    </source>
</evidence>
<name>A0A7U9PXL5_9CHLR</name>
<evidence type="ECO:0000313" key="2">
    <source>
        <dbReference type="EMBL" id="GAP08869.1"/>
    </source>
</evidence>
<dbReference type="InterPro" id="IPR029278">
    <property type="entry name" value="Imm26"/>
</dbReference>
<dbReference type="EMBL" id="DF967970">
    <property type="protein sequence ID" value="GAP08819.1"/>
    <property type="molecule type" value="Genomic_DNA"/>
</dbReference>
<dbReference type="OrthoDB" id="8780040at2"/>
<gene>
    <name evidence="1" type="ORF">ATHL_03729</name>
    <name evidence="2" type="ORF">ATHL_03780</name>
</gene>
<protein>
    <submittedName>
        <fullName evidence="2">Immunity protein 14</fullName>
    </submittedName>
</protein>
<evidence type="ECO:0000313" key="1">
    <source>
        <dbReference type="EMBL" id="GAP08819.1"/>
    </source>
</evidence>
<reference evidence="2" key="1">
    <citation type="journal article" date="2015" name="Genome Announc.">
        <title>Draft Genome Sequences of Anaerolinea thermolimosa IMO-1, Bellilinea caldifistulae GOMI-1, Leptolinea tardivitalis YMTK-2, Levilinea saccharolytica KIBI-1, Longilinea arvoryzae KOME-1, Previously Described as Members of the Class Anaerolineae (Chloroflexi).</title>
        <authorList>
            <person name="Matsuura N."/>
            <person name="Tourlousse M.D."/>
            <person name="Ohashi A."/>
            <person name="Hugenholtz P."/>
            <person name="Sekiguchi Y."/>
        </authorList>
    </citation>
    <scope>NUCLEOTIDE SEQUENCE</scope>
    <source>
        <strain evidence="2">IMO-1</strain>
    </source>
</reference>
<keyword evidence="3" id="KW-1185">Reference proteome</keyword>
<dbReference type="EMBL" id="DF967970">
    <property type="protein sequence ID" value="GAP08869.1"/>
    <property type="molecule type" value="Genomic_DNA"/>
</dbReference>
<accession>A0A7U9PXL5</accession>